<dbReference type="OrthoDB" id="378846at2157"/>
<sequence>MPGKRDALFTALSSLSISTMTNAPSLASGYGLAFAVEYYAVMAYRPRDAALYILAAHTLALPLLVLSKAVFPVVALVSLLLRPIGVYAAGVLSRGGGPPTAAVVLAGVEQLLALTVAILYYGDDGIHASLAIYGVFTAPFAYTAFKSASRGDSVGAFLAGSALILYWLATYSLVSVPALVASVAVVALLYLHDKILIGKAYSRAITLLAVFLLAVGVVLGGNALLFNSKAALYPFNPTNYTDGRWAQLEPGECPPAENVFAETHTPERLRIVDTCLTVEGKVSNIPSFAGDGDYVFDIDPKDRWLLGLGNKLLRKGGLHIEVVPGDYFEVLGPLGGGVCPGDLLRVTGVYVFDTDHGMWAEIHPAFSIEILERATTVGWPECVQGVETPG</sequence>
<evidence type="ECO:0000313" key="2">
    <source>
        <dbReference type="EMBL" id="GBF09964.1"/>
    </source>
</evidence>
<keyword evidence="1" id="KW-1133">Transmembrane helix</keyword>
<organism evidence="2 3">
    <name type="scientific">Aeropyrum pernix</name>
    <dbReference type="NCBI Taxonomy" id="56636"/>
    <lineage>
        <taxon>Archaea</taxon>
        <taxon>Thermoproteota</taxon>
        <taxon>Thermoprotei</taxon>
        <taxon>Desulfurococcales</taxon>
        <taxon>Desulfurococcaceae</taxon>
        <taxon>Aeropyrum</taxon>
    </lineage>
</organism>
<proteinExistence type="predicted"/>
<feature type="transmembrane region" description="Helical" evidence="1">
    <location>
        <begin position="175"/>
        <end position="192"/>
    </location>
</feature>
<accession>A0A401HC41</accession>
<evidence type="ECO:0000256" key="1">
    <source>
        <dbReference type="SAM" id="Phobius"/>
    </source>
</evidence>
<dbReference type="RefSeq" id="WP_131160857.1">
    <property type="nucleotide sequence ID" value="NZ_BDMD01000141.1"/>
</dbReference>
<name>A0A401HC41_AERPX</name>
<feature type="transmembrane region" description="Helical" evidence="1">
    <location>
        <begin position="101"/>
        <end position="120"/>
    </location>
</feature>
<protein>
    <submittedName>
        <fullName evidence="2">Uncharacterized protein</fullName>
    </submittedName>
</protein>
<feature type="transmembrane region" description="Helical" evidence="1">
    <location>
        <begin position="126"/>
        <end position="145"/>
    </location>
</feature>
<keyword evidence="1" id="KW-0812">Transmembrane</keyword>
<dbReference type="AlphaFoldDB" id="A0A401HC41"/>
<dbReference type="Proteomes" id="UP000291213">
    <property type="component" value="Unassembled WGS sequence"/>
</dbReference>
<reference evidence="2 3" key="1">
    <citation type="submission" date="2017-02" db="EMBL/GenBank/DDBJ databases">
        <title>isolation and characterization of a novel temperate virus Aeropyrum globular virus 1 infecting hyperthermophilic archaeon Aeropyrum.</title>
        <authorList>
            <person name="Yumiya M."/>
            <person name="Yoshida T."/>
            <person name="Sako Y."/>
        </authorList>
    </citation>
    <scope>NUCLEOTIDE SEQUENCE [LARGE SCALE GENOMIC DNA]</scope>
    <source>
        <strain evidence="2 3">YK1-12-2013</strain>
    </source>
</reference>
<dbReference type="EMBL" id="BDMD01000141">
    <property type="protein sequence ID" value="GBF09964.1"/>
    <property type="molecule type" value="Genomic_DNA"/>
</dbReference>
<comment type="caution">
    <text evidence="2">The sequence shown here is derived from an EMBL/GenBank/DDBJ whole genome shotgun (WGS) entry which is preliminary data.</text>
</comment>
<feature type="transmembrane region" description="Helical" evidence="1">
    <location>
        <begin position="204"/>
        <end position="226"/>
    </location>
</feature>
<evidence type="ECO:0000313" key="3">
    <source>
        <dbReference type="Proteomes" id="UP000291213"/>
    </source>
</evidence>
<feature type="transmembrane region" description="Helical" evidence="1">
    <location>
        <begin position="59"/>
        <end position="81"/>
    </location>
</feature>
<keyword evidence="1" id="KW-0472">Membrane</keyword>
<gene>
    <name evidence="2" type="ORF">apy_16890</name>
</gene>